<keyword evidence="6 10" id="KW-0432">Leucine biosynthesis</keyword>
<dbReference type="STRING" id="46223.SAMN05421852_10279"/>
<comment type="catalytic activity">
    <reaction evidence="1 10">
        <text>(2R,3S)-3-isopropylmalate = (2S)-2-isopropylmalate</text>
        <dbReference type="Rhea" id="RHEA:32287"/>
        <dbReference type="ChEBI" id="CHEBI:1178"/>
        <dbReference type="ChEBI" id="CHEBI:35121"/>
        <dbReference type="EC" id="4.2.1.33"/>
    </reaction>
</comment>
<evidence type="ECO:0000256" key="7">
    <source>
        <dbReference type="ARBA" id="ARBA00022605"/>
    </source>
</evidence>
<evidence type="ECO:0000259" key="11">
    <source>
        <dbReference type="Pfam" id="PF00694"/>
    </source>
</evidence>
<dbReference type="InterPro" id="IPR015928">
    <property type="entry name" value="Aconitase/3IPM_dehydase_swvl"/>
</dbReference>
<evidence type="ECO:0000256" key="8">
    <source>
        <dbReference type="ARBA" id="ARBA00023239"/>
    </source>
</evidence>
<dbReference type="PANTHER" id="PTHR43345">
    <property type="entry name" value="3-ISOPROPYLMALATE DEHYDRATASE SMALL SUBUNIT 2-RELATED-RELATED"/>
    <property type="match status" value="1"/>
</dbReference>
<dbReference type="InterPro" id="IPR004431">
    <property type="entry name" value="3-IsopropMal_deHydase_ssu"/>
</dbReference>
<dbReference type="HAMAP" id="MF_01031">
    <property type="entry name" value="LeuD_type1"/>
    <property type="match status" value="1"/>
</dbReference>
<evidence type="ECO:0000256" key="2">
    <source>
        <dbReference type="ARBA" id="ARBA00002695"/>
    </source>
</evidence>
<dbReference type="Gene3D" id="3.20.19.10">
    <property type="entry name" value="Aconitase, domain 4"/>
    <property type="match status" value="1"/>
</dbReference>
<evidence type="ECO:0000256" key="9">
    <source>
        <dbReference type="ARBA" id="ARBA00023304"/>
    </source>
</evidence>
<dbReference type="Proteomes" id="UP000199545">
    <property type="component" value="Unassembled WGS sequence"/>
</dbReference>
<keyword evidence="7 10" id="KW-0028">Amino-acid biosynthesis</keyword>
<dbReference type="RefSeq" id="WP_093227842.1">
    <property type="nucleotide sequence ID" value="NZ_FORR01000002.1"/>
</dbReference>
<dbReference type="UniPathway" id="UPA00048">
    <property type="reaction ID" value="UER00071"/>
</dbReference>
<evidence type="ECO:0000313" key="13">
    <source>
        <dbReference type="Proteomes" id="UP000199545"/>
    </source>
</evidence>
<dbReference type="NCBIfam" id="TIGR00171">
    <property type="entry name" value="leuD"/>
    <property type="match status" value="1"/>
</dbReference>
<dbReference type="CDD" id="cd01577">
    <property type="entry name" value="IPMI_Swivel"/>
    <property type="match status" value="1"/>
</dbReference>
<dbReference type="InterPro" id="IPR033940">
    <property type="entry name" value="IPMI_Swivel"/>
</dbReference>
<comment type="function">
    <text evidence="2 10">Catalyzes the isomerization between 2-isopropylmalate and 3-isopropylmalate, via the formation of 2-isopropylmaleate.</text>
</comment>
<dbReference type="NCBIfam" id="NF002458">
    <property type="entry name" value="PRK01641.1"/>
    <property type="match status" value="1"/>
</dbReference>
<accession>A0A1I3L8A5</accession>
<dbReference type="Pfam" id="PF00694">
    <property type="entry name" value="Aconitase_C"/>
    <property type="match status" value="1"/>
</dbReference>
<dbReference type="AlphaFoldDB" id="A0A1I3L8A5"/>
<dbReference type="PANTHER" id="PTHR43345:SF5">
    <property type="entry name" value="3-ISOPROPYLMALATE DEHYDRATASE SMALL SUBUNIT"/>
    <property type="match status" value="1"/>
</dbReference>
<evidence type="ECO:0000256" key="6">
    <source>
        <dbReference type="ARBA" id="ARBA00022430"/>
    </source>
</evidence>
<evidence type="ECO:0000256" key="5">
    <source>
        <dbReference type="ARBA" id="ARBA00011271"/>
    </source>
</evidence>
<evidence type="ECO:0000256" key="3">
    <source>
        <dbReference type="ARBA" id="ARBA00004729"/>
    </source>
</evidence>
<gene>
    <name evidence="10" type="primary">leuD</name>
    <name evidence="12" type="ORF">SAMN05421852_10279</name>
</gene>
<keyword evidence="9 10" id="KW-0100">Branched-chain amino acid biosynthesis</keyword>
<dbReference type="InterPro" id="IPR050075">
    <property type="entry name" value="LeuD"/>
</dbReference>
<comment type="similarity">
    <text evidence="4 10">Belongs to the LeuD family. LeuD type 1 subfamily.</text>
</comment>
<keyword evidence="8 10" id="KW-0456">Lyase</keyword>
<name>A0A1I3L8A5_9BACL</name>
<evidence type="ECO:0000256" key="4">
    <source>
        <dbReference type="ARBA" id="ARBA00009845"/>
    </source>
</evidence>
<dbReference type="GO" id="GO:0009098">
    <property type="term" value="P:L-leucine biosynthetic process"/>
    <property type="evidence" value="ECO:0007669"/>
    <property type="project" value="UniProtKB-UniRule"/>
</dbReference>
<dbReference type="EMBL" id="FORR01000002">
    <property type="protein sequence ID" value="SFI80974.1"/>
    <property type="molecule type" value="Genomic_DNA"/>
</dbReference>
<comment type="subunit">
    <text evidence="5 10">Heterodimer of LeuC and LeuD.</text>
</comment>
<sequence>MQPFKQHQGIVAPLDRANVDTDAIIPKQFLKRIERSGFGQFLFYDWRFQADGQPNPDFILNQSPYDQATILLARSNFGCGSSREHAPWALLDFGIRAIIAPSFADIFYNNCFKNGILPVQLTEEQVEELFQRTRSCHGYQLTIDLERKMVSDANGLCFSFDLDEYRRYCLLEGLDDIGITLQSEQAIAQYEQNIPKYYSISISVK</sequence>
<keyword evidence="13" id="KW-1185">Reference proteome</keyword>
<evidence type="ECO:0000256" key="1">
    <source>
        <dbReference type="ARBA" id="ARBA00000491"/>
    </source>
</evidence>
<dbReference type="SUPFAM" id="SSF52016">
    <property type="entry name" value="LeuD/IlvD-like"/>
    <property type="match status" value="1"/>
</dbReference>
<dbReference type="OrthoDB" id="9777465at2"/>
<reference evidence="12 13" key="1">
    <citation type="submission" date="2016-10" db="EMBL/GenBank/DDBJ databases">
        <authorList>
            <person name="de Groot N.N."/>
        </authorList>
    </citation>
    <scope>NUCLEOTIDE SEQUENCE [LARGE SCALE GENOMIC DNA]</scope>
    <source>
        <strain evidence="12 13">DSM 44778</strain>
    </source>
</reference>
<evidence type="ECO:0000313" key="12">
    <source>
        <dbReference type="EMBL" id="SFI80974.1"/>
    </source>
</evidence>
<proteinExistence type="inferred from homology"/>
<protein>
    <recommendedName>
        <fullName evidence="10">3-isopropylmalate dehydratase small subunit</fullName>
        <ecNumber evidence="10">4.2.1.33</ecNumber>
    </recommendedName>
    <alternativeName>
        <fullName evidence="10">Alpha-IPM isomerase</fullName>
        <shortName evidence="10">IPMI</shortName>
    </alternativeName>
    <alternativeName>
        <fullName evidence="10">Isopropylmalate isomerase</fullName>
    </alternativeName>
</protein>
<organism evidence="12 13">
    <name type="scientific">Thermoflavimicrobium dichotomicum</name>
    <dbReference type="NCBI Taxonomy" id="46223"/>
    <lineage>
        <taxon>Bacteria</taxon>
        <taxon>Bacillati</taxon>
        <taxon>Bacillota</taxon>
        <taxon>Bacilli</taxon>
        <taxon>Bacillales</taxon>
        <taxon>Thermoactinomycetaceae</taxon>
        <taxon>Thermoflavimicrobium</taxon>
    </lineage>
</organism>
<dbReference type="GO" id="GO:0003861">
    <property type="term" value="F:3-isopropylmalate dehydratase activity"/>
    <property type="evidence" value="ECO:0007669"/>
    <property type="project" value="UniProtKB-UniRule"/>
</dbReference>
<evidence type="ECO:0000256" key="10">
    <source>
        <dbReference type="HAMAP-Rule" id="MF_01031"/>
    </source>
</evidence>
<dbReference type="InterPro" id="IPR000573">
    <property type="entry name" value="AconitaseA/IPMdHydase_ssu_swvl"/>
</dbReference>
<dbReference type="FunFam" id="3.20.19.10:FF:000003">
    <property type="entry name" value="3-isopropylmalate dehydratase small subunit"/>
    <property type="match status" value="1"/>
</dbReference>
<dbReference type="GO" id="GO:0009316">
    <property type="term" value="C:3-isopropylmalate dehydratase complex"/>
    <property type="evidence" value="ECO:0007669"/>
    <property type="project" value="InterPro"/>
</dbReference>
<comment type="pathway">
    <text evidence="3 10">Amino-acid biosynthesis; L-leucine biosynthesis; L-leucine from 3-methyl-2-oxobutanoate: step 2/4.</text>
</comment>
<dbReference type="EC" id="4.2.1.33" evidence="10"/>
<feature type="domain" description="Aconitase A/isopropylmalate dehydratase small subunit swivel" evidence="11">
    <location>
        <begin position="1"/>
        <end position="123"/>
    </location>
</feature>